<name>A0A5R9B7L4_9MICC</name>
<organism evidence="2 3">
    <name type="scientific">Nesterenkonia salmonea</name>
    <dbReference type="NCBI Taxonomy" id="1804987"/>
    <lineage>
        <taxon>Bacteria</taxon>
        <taxon>Bacillati</taxon>
        <taxon>Actinomycetota</taxon>
        <taxon>Actinomycetes</taxon>
        <taxon>Micrococcales</taxon>
        <taxon>Micrococcaceae</taxon>
        <taxon>Nesterenkonia</taxon>
    </lineage>
</organism>
<evidence type="ECO:0000256" key="1">
    <source>
        <dbReference type="SAM" id="MobiDB-lite"/>
    </source>
</evidence>
<evidence type="ECO:0008006" key="4">
    <source>
        <dbReference type="Google" id="ProtNLM"/>
    </source>
</evidence>
<dbReference type="EMBL" id="VAVZ01000046">
    <property type="protein sequence ID" value="TLP93361.1"/>
    <property type="molecule type" value="Genomic_DNA"/>
</dbReference>
<proteinExistence type="predicted"/>
<sequence>MAEHTNPNTPLGRATQTRAGGLPGAQKLTDSERLLAPSDSATLESETGTSDAAAAGTKELARRGRDVLVAEQGEDTITDSSASRGLPHGDSWIARTGRALTRLVYTDNFPNAFAEAIDVCQSPVTTGRRIGVISPVGGSGASTLTAAMAALFALVRTDQIASVDLTPAPSGLIARVPADDADGGPPAGLGRLGGTADTDNTDDVELAECGSFPRPRLLRLNYGETDRLLESGDIALLHRGLSRSRAISVSEVPRPSLNPTVEIGDFHALVVALSATLGSKSTNSDLLRDISHRAPAVPILPVLVDSRRSSARTKAHLAAAASRTLSDVGIPGPVLRLDHDRHLATGGELRISRIGEVRRLQVAELSAAALEAATGAQR</sequence>
<dbReference type="Proteomes" id="UP000310458">
    <property type="component" value="Unassembled WGS sequence"/>
</dbReference>
<protein>
    <recommendedName>
        <fullName evidence="4">CobQ/CobB/MinD/ParA nucleotide binding domain-containing protein</fullName>
    </recommendedName>
</protein>
<feature type="region of interest" description="Disordered" evidence="1">
    <location>
        <begin position="177"/>
        <end position="197"/>
    </location>
</feature>
<gene>
    <name evidence="2" type="ORF">FEF26_13485</name>
</gene>
<dbReference type="OrthoDB" id="3425679at2"/>
<accession>A0A5R9B7L4</accession>
<keyword evidence="3" id="KW-1185">Reference proteome</keyword>
<feature type="compositionally biased region" description="Polar residues" evidence="1">
    <location>
        <begin position="39"/>
        <end position="50"/>
    </location>
</feature>
<feature type="compositionally biased region" description="Polar residues" evidence="1">
    <location>
        <begin position="1"/>
        <end position="18"/>
    </location>
</feature>
<comment type="caution">
    <text evidence="2">The sequence shown here is derived from an EMBL/GenBank/DDBJ whole genome shotgun (WGS) entry which is preliminary data.</text>
</comment>
<evidence type="ECO:0000313" key="2">
    <source>
        <dbReference type="EMBL" id="TLP93361.1"/>
    </source>
</evidence>
<feature type="region of interest" description="Disordered" evidence="1">
    <location>
        <begin position="1"/>
        <end position="55"/>
    </location>
</feature>
<evidence type="ECO:0000313" key="3">
    <source>
        <dbReference type="Proteomes" id="UP000310458"/>
    </source>
</evidence>
<reference evidence="2 3" key="1">
    <citation type="submission" date="2019-05" db="EMBL/GenBank/DDBJ databases">
        <title>Nesterenkonia sp. GY074 isolated from the Southern Atlantic Ocean.</title>
        <authorList>
            <person name="Zhang G."/>
        </authorList>
    </citation>
    <scope>NUCLEOTIDE SEQUENCE [LARGE SCALE GENOMIC DNA]</scope>
    <source>
        <strain evidence="2 3">GY074</strain>
    </source>
</reference>
<dbReference type="RefSeq" id="WP_138254064.1">
    <property type="nucleotide sequence ID" value="NZ_VAVZ01000046.1"/>
</dbReference>
<dbReference type="AlphaFoldDB" id="A0A5R9B7L4"/>